<dbReference type="AlphaFoldDB" id="A0AB39PLF2"/>
<dbReference type="PRINTS" id="PR00139">
    <property type="entry name" value="ASNGLNASE"/>
</dbReference>
<proteinExistence type="inferred from homology"/>
<dbReference type="InterPro" id="IPR004550">
    <property type="entry name" value="AsnASE_II"/>
</dbReference>
<dbReference type="SUPFAM" id="SSF53774">
    <property type="entry name" value="Glutaminase/Asparaginase"/>
    <property type="match status" value="1"/>
</dbReference>
<feature type="domain" description="Asparaginase/glutaminase C-terminal" evidence="5">
    <location>
        <begin position="216"/>
        <end position="322"/>
    </location>
</feature>
<dbReference type="RefSeq" id="WP_369242863.1">
    <property type="nucleotide sequence ID" value="NZ_CP163435.1"/>
</dbReference>
<dbReference type="InterPro" id="IPR037152">
    <property type="entry name" value="L-asparaginase_N_sf"/>
</dbReference>
<dbReference type="PANTHER" id="PTHR11707">
    <property type="entry name" value="L-ASPARAGINASE"/>
    <property type="match status" value="1"/>
</dbReference>
<evidence type="ECO:0000256" key="2">
    <source>
        <dbReference type="ARBA" id="ARBA00022801"/>
    </source>
</evidence>
<sequence>MAEARRRVAVFSLGGTIAMTAQPTGGVTPTLSAGDLVAAVPGLAETGIAVEVHDFRQLPGASLSFADLLDLAGEFDHLAVDGVVVTQGTDTIEETSYLLDLVHSGEMPIVVTGAMRNASMAGADGPANVLAAVRVAASAEARGLGAVVVFGEEVHAARWVRKTHATSPTAFTSYPGPVGYVAEDRVRIWSRPSGEPGILPERRNGNVRTAVAPVGLGDDGAVLRAVGAAVDGLVVAAFGAGHVPMACVDALTELAERMPVILASRTGAGPVLTETYGFPGSESDLLARGLISAGTLGPVKARILLQILLMRGAEQHEIAERFARIL</sequence>
<evidence type="ECO:0000259" key="5">
    <source>
        <dbReference type="Pfam" id="PF17763"/>
    </source>
</evidence>
<dbReference type="Gene3D" id="3.40.50.40">
    <property type="match status" value="1"/>
</dbReference>
<dbReference type="EMBL" id="CP163435">
    <property type="protein sequence ID" value="XDQ31708.1"/>
    <property type="molecule type" value="Genomic_DNA"/>
</dbReference>
<dbReference type="Gene3D" id="3.40.50.1170">
    <property type="entry name" value="L-asparaginase, N-terminal domain"/>
    <property type="match status" value="1"/>
</dbReference>
<dbReference type="PANTHER" id="PTHR11707:SF28">
    <property type="entry name" value="60 KDA LYSOPHOSPHOLIPASE"/>
    <property type="match status" value="1"/>
</dbReference>
<gene>
    <name evidence="6" type="ORF">AB5J56_29075</name>
</gene>
<dbReference type="InterPro" id="IPR006034">
    <property type="entry name" value="Asparaginase/glutaminase-like"/>
</dbReference>
<evidence type="ECO:0000256" key="3">
    <source>
        <dbReference type="PIRSR" id="PIRSR001220-1"/>
    </source>
</evidence>
<protein>
    <submittedName>
        <fullName evidence="6">Asparaginase</fullName>
    </submittedName>
</protein>
<reference evidence="6" key="1">
    <citation type="submission" date="2024-07" db="EMBL/GenBank/DDBJ databases">
        <authorList>
            <person name="Yu S.T."/>
        </authorList>
    </citation>
    <scope>NUCLEOTIDE SEQUENCE</scope>
    <source>
        <strain evidence="6">R21</strain>
    </source>
</reference>
<dbReference type="PROSITE" id="PS51732">
    <property type="entry name" value="ASN_GLN_ASE_3"/>
    <property type="match status" value="1"/>
</dbReference>
<evidence type="ECO:0000256" key="1">
    <source>
        <dbReference type="ARBA" id="ARBA00010518"/>
    </source>
</evidence>
<dbReference type="SFLD" id="SFLDS00057">
    <property type="entry name" value="Glutaminase/Asparaginase"/>
    <property type="match status" value="1"/>
</dbReference>
<dbReference type="PIRSF" id="PIRSF500176">
    <property type="entry name" value="L_ASNase"/>
    <property type="match status" value="1"/>
</dbReference>
<dbReference type="InterPro" id="IPR040919">
    <property type="entry name" value="Asparaginase_C"/>
</dbReference>
<dbReference type="PIRSF" id="PIRSF001220">
    <property type="entry name" value="L-ASNase_gatD"/>
    <property type="match status" value="1"/>
</dbReference>
<feature type="active site" description="O-isoaspartyl threonine intermediate" evidence="3">
    <location>
        <position position="16"/>
    </location>
</feature>
<keyword evidence="2" id="KW-0378">Hydrolase</keyword>
<dbReference type="CDD" id="cd08964">
    <property type="entry name" value="L-asparaginase_II"/>
    <property type="match status" value="1"/>
</dbReference>
<evidence type="ECO:0000259" key="4">
    <source>
        <dbReference type="Pfam" id="PF00710"/>
    </source>
</evidence>
<dbReference type="InterPro" id="IPR027473">
    <property type="entry name" value="L-asparaginase_C"/>
</dbReference>
<accession>A0AB39PLF2</accession>
<dbReference type="SMART" id="SM00870">
    <property type="entry name" value="Asparaginase"/>
    <property type="match status" value="1"/>
</dbReference>
<dbReference type="InterPro" id="IPR027474">
    <property type="entry name" value="L-asparaginase_N"/>
</dbReference>
<name>A0AB39PLF2_9ACTN</name>
<organism evidence="6">
    <name type="scientific">Streptomyces sp. R21</name>
    <dbReference type="NCBI Taxonomy" id="3238627"/>
    <lineage>
        <taxon>Bacteria</taxon>
        <taxon>Bacillati</taxon>
        <taxon>Actinomycetota</taxon>
        <taxon>Actinomycetes</taxon>
        <taxon>Kitasatosporales</taxon>
        <taxon>Streptomycetaceae</taxon>
        <taxon>Streptomyces</taxon>
    </lineage>
</organism>
<dbReference type="InterPro" id="IPR036152">
    <property type="entry name" value="Asp/glu_Ase-like_sf"/>
</dbReference>
<feature type="domain" description="L-asparaginase N-terminal" evidence="4">
    <location>
        <begin position="7"/>
        <end position="190"/>
    </location>
</feature>
<evidence type="ECO:0000313" key="6">
    <source>
        <dbReference type="EMBL" id="XDQ31708.1"/>
    </source>
</evidence>
<comment type="similarity">
    <text evidence="1">Belongs to the asparaginase 1 family.</text>
</comment>
<dbReference type="Pfam" id="PF17763">
    <property type="entry name" value="Asparaginase_C"/>
    <property type="match status" value="1"/>
</dbReference>
<dbReference type="GO" id="GO:0006528">
    <property type="term" value="P:asparagine metabolic process"/>
    <property type="evidence" value="ECO:0007669"/>
    <property type="project" value="InterPro"/>
</dbReference>
<dbReference type="GO" id="GO:0004067">
    <property type="term" value="F:asparaginase activity"/>
    <property type="evidence" value="ECO:0007669"/>
    <property type="project" value="UniProtKB-UniRule"/>
</dbReference>
<dbReference type="Pfam" id="PF00710">
    <property type="entry name" value="Asparaginase"/>
    <property type="match status" value="1"/>
</dbReference>